<evidence type="ECO:0000313" key="2">
    <source>
        <dbReference type="Proteomes" id="UP000028181"/>
    </source>
</evidence>
<dbReference type="Proteomes" id="UP000028181">
    <property type="component" value="Plasmid pHAMBI540a"/>
</dbReference>
<sequence length="206" mass="21779">MLCLYVTRGSPPLWNSPVPSTARSNAGAASILLPPSASRFAAPGDLRADQAFRANTYGYDGERLRIRRAIKGRKCNLVRRLGKVSLDSNLHSASSQLAASVFSSSCSGMGHASAAICSSDQRPAMLRVTARASSVVAQPCLPQAATAWPAAHKRRTCARAALSESNQCWSSSSSSTTRPAACISRQARVATAFLRSLSLVRRASEG</sequence>
<dbReference type="AlphaFoldDB" id="A0A068T1J5"/>
<dbReference type="KEGG" id="ngg:RG540_PA12630"/>
<evidence type="ECO:0000313" key="1">
    <source>
        <dbReference type="EMBL" id="CDN51939.1"/>
    </source>
</evidence>
<protein>
    <submittedName>
        <fullName evidence="1">Uncharacterized protein</fullName>
    </submittedName>
</protein>
<proteinExistence type="predicted"/>
<gene>
    <name evidence="1" type="ORF">RG540_PA12630</name>
</gene>
<keyword evidence="1" id="KW-0614">Plasmid</keyword>
<reference evidence="2" key="1">
    <citation type="journal article" date="2014" name="BMC Genomics">
        <title>Genome sequencing of two Neorhizobium galegae strains reveals a noeT gene responsible for the unusual acetylation of the nodulation factors.</title>
        <authorList>
            <person name="Osterman J."/>
            <person name="Marsh J."/>
            <person name="Laine P.K."/>
            <person name="Zeng Z."/>
            <person name="Alatalo E."/>
            <person name="Sullivan J.T."/>
            <person name="Young J.P."/>
            <person name="Thomas-Oates J."/>
            <person name="Paulin L."/>
            <person name="Lindstrom K."/>
        </authorList>
    </citation>
    <scope>NUCLEOTIDE SEQUENCE [LARGE SCALE GENOMIC DNA]</scope>
    <source>
        <strain evidence="2">HAMBI 540</strain>
    </source>
</reference>
<geneLocation type="plasmid" evidence="2">
    <name>II</name>
</geneLocation>
<dbReference type="HOGENOM" id="CLU_1330771_0_0_5"/>
<dbReference type="EMBL" id="HG938354">
    <property type="protein sequence ID" value="CDN51939.1"/>
    <property type="molecule type" value="Genomic_DNA"/>
</dbReference>
<keyword evidence="2" id="KW-1185">Reference proteome</keyword>
<accession>A0A068T1J5</accession>
<name>A0A068T1J5_NEOGA</name>
<organism evidence="1 2">
    <name type="scientific">Neorhizobium galegae bv. orientalis str. HAMBI 540</name>
    <dbReference type="NCBI Taxonomy" id="1028800"/>
    <lineage>
        <taxon>Bacteria</taxon>
        <taxon>Pseudomonadati</taxon>
        <taxon>Pseudomonadota</taxon>
        <taxon>Alphaproteobacteria</taxon>
        <taxon>Hyphomicrobiales</taxon>
        <taxon>Rhizobiaceae</taxon>
        <taxon>Rhizobium/Agrobacterium group</taxon>
        <taxon>Neorhizobium</taxon>
    </lineage>
</organism>